<reference evidence="1" key="1">
    <citation type="journal article" date="2023" name="G3 (Bethesda)">
        <title>A reference genome for the long-term kleptoplast-retaining sea slug Elysia crispata morphotype clarki.</title>
        <authorList>
            <person name="Eastman K.E."/>
            <person name="Pendleton A.L."/>
            <person name="Shaikh M.A."/>
            <person name="Suttiyut T."/>
            <person name="Ogas R."/>
            <person name="Tomko P."/>
            <person name="Gavelis G."/>
            <person name="Widhalm J.R."/>
            <person name="Wisecaver J.H."/>
        </authorList>
    </citation>
    <scope>NUCLEOTIDE SEQUENCE</scope>
    <source>
        <strain evidence="1">ECLA1</strain>
    </source>
</reference>
<dbReference type="Proteomes" id="UP001283361">
    <property type="component" value="Unassembled WGS sequence"/>
</dbReference>
<accession>A0AAE1D6T0</accession>
<dbReference type="AlphaFoldDB" id="A0AAE1D6T0"/>
<protein>
    <submittedName>
        <fullName evidence="1">Uncharacterized protein</fullName>
    </submittedName>
</protein>
<comment type="caution">
    <text evidence="1">The sequence shown here is derived from an EMBL/GenBank/DDBJ whole genome shotgun (WGS) entry which is preliminary data.</text>
</comment>
<evidence type="ECO:0000313" key="2">
    <source>
        <dbReference type="Proteomes" id="UP001283361"/>
    </source>
</evidence>
<dbReference type="EMBL" id="JAWDGP010005122">
    <property type="protein sequence ID" value="KAK3759437.1"/>
    <property type="molecule type" value="Genomic_DNA"/>
</dbReference>
<evidence type="ECO:0000313" key="1">
    <source>
        <dbReference type="EMBL" id="KAK3759437.1"/>
    </source>
</evidence>
<keyword evidence="2" id="KW-1185">Reference proteome</keyword>
<name>A0AAE1D6T0_9GAST</name>
<proteinExistence type="predicted"/>
<gene>
    <name evidence="1" type="ORF">RRG08_008121</name>
</gene>
<organism evidence="1 2">
    <name type="scientific">Elysia crispata</name>
    <name type="common">lettuce slug</name>
    <dbReference type="NCBI Taxonomy" id="231223"/>
    <lineage>
        <taxon>Eukaryota</taxon>
        <taxon>Metazoa</taxon>
        <taxon>Spiralia</taxon>
        <taxon>Lophotrochozoa</taxon>
        <taxon>Mollusca</taxon>
        <taxon>Gastropoda</taxon>
        <taxon>Heterobranchia</taxon>
        <taxon>Euthyneura</taxon>
        <taxon>Panpulmonata</taxon>
        <taxon>Sacoglossa</taxon>
        <taxon>Placobranchoidea</taxon>
        <taxon>Plakobranchidae</taxon>
        <taxon>Elysia</taxon>
    </lineage>
</organism>
<sequence length="88" mass="10606">MPILREALLQFQQIFYVVPYINPTPEVFPDVLNGIYVRRKYWPVYNINTLLLQKGLCRLRCSFPVIVMRKHLKTLTSQLWQHYRVKKA</sequence>